<reference evidence="2" key="1">
    <citation type="submission" date="2022-11" db="UniProtKB">
        <authorList>
            <consortium name="WormBaseParasite"/>
        </authorList>
    </citation>
    <scope>IDENTIFICATION</scope>
</reference>
<protein>
    <submittedName>
        <fullName evidence="2">Uncharacterized protein</fullName>
    </submittedName>
</protein>
<sequence>MTLLVNHVNNNHVEQEQDFVEEVNLGLNLSSLPAFIDDKNKYVYCISDNTIIVFNTRNGKRMHILKHHEKHLFVYANERYCISITQTGNLLRWDVETNTCAKVENFSKVPLSFVYKAKEGFYCVSSLSGSTQIAKLMLDAEGHFQSYSTFANFSKVVKNRKHLAISDNFAVIITKPLHLEVISFKGKINFNQYICRSSFPNLEKPNHLAFDSVLLVEDTLYASLNIGRVMIFKAFTQTKFKTSNMAHFHRHPSAIEFVVTSRGVLYAGSGEATVTRWNLNATGNARWQRPDNSEKFDAPVSCLSLSKDETLLVVQLEDNTVWIIQTSSMNILCECQTMQWNVNFNWLPLCKDPMKPDLVITGGRIGHIQWFDPV</sequence>
<evidence type="ECO:0000313" key="1">
    <source>
        <dbReference type="Proteomes" id="UP000887576"/>
    </source>
</evidence>
<dbReference type="Proteomes" id="UP000887576">
    <property type="component" value="Unplaced"/>
</dbReference>
<accession>A0AC34R3L8</accession>
<organism evidence="1 2">
    <name type="scientific">Panagrolaimus sp. JU765</name>
    <dbReference type="NCBI Taxonomy" id="591449"/>
    <lineage>
        <taxon>Eukaryota</taxon>
        <taxon>Metazoa</taxon>
        <taxon>Ecdysozoa</taxon>
        <taxon>Nematoda</taxon>
        <taxon>Chromadorea</taxon>
        <taxon>Rhabditida</taxon>
        <taxon>Tylenchina</taxon>
        <taxon>Panagrolaimomorpha</taxon>
        <taxon>Panagrolaimoidea</taxon>
        <taxon>Panagrolaimidae</taxon>
        <taxon>Panagrolaimus</taxon>
    </lineage>
</organism>
<name>A0AC34R3L8_9BILA</name>
<dbReference type="WBParaSite" id="JU765_v2.g3051.t1">
    <property type="protein sequence ID" value="JU765_v2.g3051.t1"/>
    <property type="gene ID" value="JU765_v2.g3051"/>
</dbReference>
<evidence type="ECO:0000313" key="2">
    <source>
        <dbReference type="WBParaSite" id="JU765_v2.g3051.t1"/>
    </source>
</evidence>
<proteinExistence type="predicted"/>